<dbReference type="EMBL" id="JBEZNA010000007">
    <property type="protein sequence ID" value="MEU9576712.1"/>
    <property type="molecule type" value="Genomic_DNA"/>
</dbReference>
<dbReference type="RefSeq" id="WP_359269226.1">
    <property type="nucleotide sequence ID" value="NZ_JBEZNA010000007.1"/>
</dbReference>
<reference evidence="3 4" key="1">
    <citation type="submission" date="2024-06" db="EMBL/GenBank/DDBJ databases">
        <title>The Natural Products Discovery Center: Release of the First 8490 Sequenced Strains for Exploring Actinobacteria Biosynthetic Diversity.</title>
        <authorList>
            <person name="Kalkreuter E."/>
            <person name="Kautsar S.A."/>
            <person name="Yang D."/>
            <person name="Bader C.D."/>
            <person name="Teijaro C.N."/>
            <person name="Fluegel L."/>
            <person name="Davis C.M."/>
            <person name="Simpson J.R."/>
            <person name="Lauterbach L."/>
            <person name="Steele A.D."/>
            <person name="Gui C."/>
            <person name="Meng S."/>
            <person name="Li G."/>
            <person name="Viehrig K."/>
            <person name="Ye F."/>
            <person name="Su P."/>
            <person name="Kiefer A.F."/>
            <person name="Nichols A."/>
            <person name="Cepeda A.J."/>
            <person name="Yan W."/>
            <person name="Fan B."/>
            <person name="Jiang Y."/>
            <person name="Adhikari A."/>
            <person name="Zheng C.-J."/>
            <person name="Schuster L."/>
            <person name="Cowan T.M."/>
            <person name="Smanski M.J."/>
            <person name="Chevrette M.G."/>
            <person name="De Carvalho L.P.S."/>
            <person name="Shen B."/>
        </authorList>
    </citation>
    <scope>NUCLEOTIDE SEQUENCE [LARGE SCALE GENOMIC DNA]</scope>
    <source>
        <strain evidence="3 4">NPDC048117</strain>
    </source>
</reference>
<sequence>MTDAVPATPAAPAVHSITVDCVGDPYELAVFWGALLGRTPADDDRPGDPEALLEDPKGGPRMLFVRVPDPKAVKNRLHLDLRPRGRTRAEEVERALSLGATLSADHVRPDGRGWVTLLDPQGNEFCVERGELD</sequence>
<dbReference type="PANTHER" id="PTHR35908:SF1">
    <property type="entry name" value="CONSERVED PROTEIN"/>
    <property type="match status" value="1"/>
</dbReference>
<proteinExistence type="predicted"/>
<feature type="compositionally biased region" description="Basic and acidic residues" evidence="1">
    <location>
        <begin position="40"/>
        <end position="58"/>
    </location>
</feature>
<accession>A0ABV3EKI1</accession>
<name>A0ABV3EKI1_9ACTN</name>
<dbReference type="InterPro" id="IPR041581">
    <property type="entry name" value="Glyoxalase_6"/>
</dbReference>
<dbReference type="PANTHER" id="PTHR35908">
    <property type="entry name" value="HYPOTHETICAL FUSION PROTEIN"/>
    <property type="match status" value="1"/>
</dbReference>
<dbReference type="SUPFAM" id="SSF54593">
    <property type="entry name" value="Glyoxalase/Bleomycin resistance protein/Dihydroxybiphenyl dioxygenase"/>
    <property type="match status" value="1"/>
</dbReference>
<organism evidence="3 4">
    <name type="scientific">Streptomyces chilikensis</name>
    <dbReference type="NCBI Taxonomy" id="1194079"/>
    <lineage>
        <taxon>Bacteria</taxon>
        <taxon>Bacillati</taxon>
        <taxon>Actinomycetota</taxon>
        <taxon>Actinomycetes</taxon>
        <taxon>Kitasatosporales</taxon>
        <taxon>Streptomycetaceae</taxon>
        <taxon>Streptomyces</taxon>
    </lineage>
</organism>
<dbReference type="Proteomes" id="UP001551584">
    <property type="component" value="Unassembled WGS sequence"/>
</dbReference>
<evidence type="ECO:0000313" key="3">
    <source>
        <dbReference type="EMBL" id="MEU9576712.1"/>
    </source>
</evidence>
<evidence type="ECO:0000256" key="1">
    <source>
        <dbReference type="SAM" id="MobiDB-lite"/>
    </source>
</evidence>
<evidence type="ECO:0000259" key="2">
    <source>
        <dbReference type="Pfam" id="PF18029"/>
    </source>
</evidence>
<dbReference type="InterPro" id="IPR029068">
    <property type="entry name" value="Glyas_Bleomycin-R_OHBP_Dase"/>
</dbReference>
<dbReference type="Pfam" id="PF18029">
    <property type="entry name" value="Glyoxalase_6"/>
    <property type="match status" value="1"/>
</dbReference>
<evidence type="ECO:0000313" key="4">
    <source>
        <dbReference type="Proteomes" id="UP001551584"/>
    </source>
</evidence>
<gene>
    <name evidence="3" type="ORF">AB0D95_05430</name>
</gene>
<feature type="region of interest" description="Disordered" evidence="1">
    <location>
        <begin position="38"/>
        <end position="61"/>
    </location>
</feature>
<protein>
    <submittedName>
        <fullName evidence="3">VOC family protein</fullName>
    </submittedName>
</protein>
<keyword evidence="4" id="KW-1185">Reference proteome</keyword>
<comment type="caution">
    <text evidence="3">The sequence shown here is derived from an EMBL/GenBank/DDBJ whole genome shotgun (WGS) entry which is preliminary data.</text>
</comment>
<dbReference type="Gene3D" id="3.10.180.10">
    <property type="entry name" value="2,3-Dihydroxybiphenyl 1,2-Dioxygenase, domain 1"/>
    <property type="match status" value="1"/>
</dbReference>
<feature type="domain" description="Glyoxalase-like" evidence="2">
    <location>
        <begin position="17"/>
        <end position="127"/>
    </location>
</feature>